<evidence type="ECO:0000256" key="7">
    <source>
        <dbReference type="ARBA" id="ARBA00022839"/>
    </source>
</evidence>
<proteinExistence type="inferred from homology"/>
<dbReference type="PANTHER" id="PTHR30231">
    <property type="entry name" value="DNA POLYMERASE III SUBUNIT EPSILON"/>
    <property type="match status" value="1"/>
</dbReference>
<dbReference type="GO" id="GO:0045004">
    <property type="term" value="P:DNA replication proofreading"/>
    <property type="evidence" value="ECO:0007669"/>
    <property type="project" value="TreeGrafter"/>
</dbReference>
<accession>A0A0R2DTD3</accession>
<evidence type="ECO:0000256" key="3">
    <source>
        <dbReference type="ARBA" id="ARBA00022705"/>
    </source>
</evidence>
<keyword evidence="6 10" id="KW-0378">Hydrolase</keyword>
<organism evidence="13 14">
    <name type="scientific">Holzapfeliella floricola DSM 23037 = JCM 16512</name>
    <dbReference type="NCBI Taxonomy" id="1423744"/>
    <lineage>
        <taxon>Bacteria</taxon>
        <taxon>Bacillati</taxon>
        <taxon>Bacillota</taxon>
        <taxon>Bacilli</taxon>
        <taxon>Lactobacillales</taxon>
        <taxon>Lactobacillaceae</taxon>
        <taxon>Holzapfeliella</taxon>
    </lineage>
</organism>
<dbReference type="GO" id="GO:0003887">
    <property type="term" value="F:DNA-directed DNA polymerase activity"/>
    <property type="evidence" value="ECO:0007669"/>
    <property type="project" value="UniProtKB-KW"/>
</dbReference>
<evidence type="ECO:0000256" key="4">
    <source>
        <dbReference type="ARBA" id="ARBA00022722"/>
    </source>
</evidence>
<dbReference type="GO" id="GO:0005829">
    <property type="term" value="C:cytosol"/>
    <property type="evidence" value="ECO:0007669"/>
    <property type="project" value="TreeGrafter"/>
</dbReference>
<sequence>MPKKATTYAVVDLETTGTHREAQDRVIQFGCAIIQKQKIVKTYSFLINPGREIPERITRLTGITDGDVKDAPRFEDIALKLYKILKGTIFVAHNVNFDLPFLNYELEKAGISPLTNKAIDTVELSQILLPTCESFKLNDLAKSLNIKHTNPHQADSDAIVTAKLLMKLQRKARQLPFETLKLLSELGKGLTRETGGFFRAIYNYKKRRPQTLDNQYFKIKELVLKKQYHVTPESTDLTDYPIDDSCKKSLFKGKIRFRRSQVNMMNRIHDFLQIKNRHKPLFVEAPNGSGKTFAYLFSYVHQLLPMQKLVVATPTTILQNQIVQTEVPQLNRILKTKFKAEIVKSSHYYLDLDAFYQTLSKDNQTNYTLTLQLKILVWLLQTDTGDLSELQLTNYQDLLFNVIRHPGDARNATTFSDYDFFNLSRERQEQADILITNHAYLVNHANDMIWGQTPLLVVDEAHRFAENTTHSLSDGFQFESLWGQLSHMQSLLTNQQIGLLNGFKQDLFMSKEINQTHASLEKLIKVINEFQRFLYQGIKTAGVPIYRSLKQTDFAVNGNELFQDKIIAQSYLTRLQGQLETVRRKTLTLKTQLAQQRYRLLKNECEAIDELNKLVIVIETYLQKCYSLNGEINKEKDLNDLGFVLQSSKVDNPLAVNLRWLLIDPIEPIQDILKSFSRPLFISATLKQQDDFSYTLSSLGYQKQDVQTYVAKATGRYRDNVKIVGVNDLNGIKNPNDDQYLENISELIPDIISASDSHHILLLFTNLDNIKDVYYHILNDERLSEYEVLAQGVTGSNEKISKRYTIATKSILLGANSYWEGVDFKKVQHDMVIVTQLPFESPDRADVKLRQNNLTNPFKEDTLPRALIRFQQGFGRLARKENSKGVFVVLDPRFYESPYATLFQKSLHKLPIKFLDNSQLVNYLKQTSNRGKQ</sequence>
<keyword evidence="3" id="KW-0235">DNA replication</keyword>
<dbReference type="AlphaFoldDB" id="A0A0R2DTD3"/>
<dbReference type="InterPro" id="IPR013520">
    <property type="entry name" value="Ribonucl_H"/>
</dbReference>
<dbReference type="InterPro" id="IPR006935">
    <property type="entry name" value="Helicase/UvrB_N"/>
</dbReference>
<dbReference type="NCBIfam" id="TIGR00573">
    <property type="entry name" value="dnaq"/>
    <property type="match status" value="1"/>
</dbReference>
<dbReference type="GO" id="GO:0003677">
    <property type="term" value="F:DNA binding"/>
    <property type="evidence" value="ECO:0007669"/>
    <property type="project" value="InterPro"/>
</dbReference>
<comment type="function">
    <text evidence="10 11">3'-5' exonuclease.</text>
</comment>
<dbReference type="SUPFAM" id="SSF53098">
    <property type="entry name" value="Ribonuclease H-like"/>
    <property type="match status" value="1"/>
</dbReference>
<dbReference type="Pfam" id="PF04851">
    <property type="entry name" value="ResIII"/>
    <property type="match status" value="1"/>
</dbReference>
<evidence type="ECO:0000256" key="2">
    <source>
        <dbReference type="ARBA" id="ARBA00022695"/>
    </source>
</evidence>
<evidence type="ECO:0000256" key="8">
    <source>
        <dbReference type="ARBA" id="ARBA00022840"/>
    </source>
</evidence>
<dbReference type="PROSITE" id="PS51193">
    <property type="entry name" value="HELICASE_ATP_BIND_2"/>
    <property type="match status" value="1"/>
</dbReference>
<reference evidence="13 14" key="1">
    <citation type="journal article" date="2015" name="Genome Announc.">
        <title>Expanding the biotechnology potential of lactobacilli through comparative genomics of 213 strains and associated genera.</title>
        <authorList>
            <person name="Sun Z."/>
            <person name="Harris H.M."/>
            <person name="McCann A."/>
            <person name="Guo C."/>
            <person name="Argimon S."/>
            <person name="Zhang W."/>
            <person name="Yang X."/>
            <person name="Jeffery I.B."/>
            <person name="Cooney J.C."/>
            <person name="Kagawa T.F."/>
            <person name="Liu W."/>
            <person name="Song Y."/>
            <person name="Salvetti E."/>
            <person name="Wrobel A."/>
            <person name="Rasinkangas P."/>
            <person name="Parkhill J."/>
            <person name="Rea M.C."/>
            <person name="O'Sullivan O."/>
            <person name="Ritari J."/>
            <person name="Douillard F.P."/>
            <person name="Paul Ross R."/>
            <person name="Yang R."/>
            <person name="Briner A.E."/>
            <person name="Felis G.E."/>
            <person name="de Vos W.M."/>
            <person name="Barrangou R."/>
            <person name="Klaenhammer T.R."/>
            <person name="Caufield P.W."/>
            <person name="Cui Y."/>
            <person name="Zhang H."/>
            <person name="O'Toole P.W."/>
        </authorList>
    </citation>
    <scope>NUCLEOTIDE SEQUENCE [LARGE SCALE GENOMIC DNA]</scope>
    <source>
        <strain evidence="13 14">DSM 23037</strain>
    </source>
</reference>
<keyword evidence="14" id="KW-1185">Reference proteome</keyword>
<evidence type="ECO:0000256" key="1">
    <source>
        <dbReference type="ARBA" id="ARBA00022679"/>
    </source>
</evidence>
<comment type="caution">
    <text evidence="13">The sequence shown here is derived from an EMBL/GenBank/DDBJ whole genome shotgun (WGS) entry which is preliminary data.</text>
</comment>
<evidence type="ECO:0000256" key="9">
    <source>
        <dbReference type="ARBA" id="ARBA00022932"/>
    </source>
</evidence>
<feature type="short sequence motif" description="DEAH box" evidence="10">
    <location>
        <begin position="459"/>
        <end position="462"/>
    </location>
</feature>
<evidence type="ECO:0000313" key="14">
    <source>
        <dbReference type="Proteomes" id="UP000051378"/>
    </source>
</evidence>
<dbReference type="InterPro" id="IPR006054">
    <property type="entry name" value="DnaQ"/>
</dbReference>
<dbReference type="InterPro" id="IPR036397">
    <property type="entry name" value="RNaseH_sf"/>
</dbReference>
<dbReference type="HAMAP" id="MF_02206">
    <property type="entry name" value="DinG_exonucl"/>
    <property type="match status" value="1"/>
</dbReference>
<feature type="binding site" evidence="10">
    <location>
        <begin position="285"/>
        <end position="292"/>
    </location>
    <ligand>
        <name>ATP</name>
        <dbReference type="ChEBI" id="CHEBI:30616"/>
    </ligand>
</feature>
<keyword evidence="13" id="KW-0347">Helicase</keyword>
<dbReference type="GO" id="GO:0016818">
    <property type="term" value="F:hydrolase activity, acting on acid anhydrides, in phosphorus-containing anhydrides"/>
    <property type="evidence" value="ECO:0007669"/>
    <property type="project" value="InterPro"/>
</dbReference>
<dbReference type="InterPro" id="IPR006310">
    <property type="entry name" value="DinG"/>
</dbReference>
<keyword evidence="5 10" id="KW-0547">Nucleotide-binding</keyword>
<dbReference type="GO" id="GO:0008408">
    <property type="term" value="F:3'-5' exonuclease activity"/>
    <property type="evidence" value="ECO:0007669"/>
    <property type="project" value="UniProtKB-UniRule"/>
</dbReference>
<dbReference type="GO" id="GO:0004386">
    <property type="term" value="F:helicase activity"/>
    <property type="evidence" value="ECO:0007669"/>
    <property type="project" value="UniProtKB-KW"/>
</dbReference>
<dbReference type="Pfam" id="PF13307">
    <property type="entry name" value="Helicase_C_2"/>
    <property type="match status" value="1"/>
</dbReference>
<dbReference type="RefSeq" id="WP_056975055.1">
    <property type="nucleotide sequence ID" value="NZ_AYZL01000020.1"/>
</dbReference>
<dbReference type="Gene3D" id="3.30.420.10">
    <property type="entry name" value="Ribonuclease H-like superfamily/Ribonuclease H"/>
    <property type="match status" value="1"/>
</dbReference>
<evidence type="ECO:0000256" key="6">
    <source>
        <dbReference type="ARBA" id="ARBA00022801"/>
    </source>
</evidence>
<evidence type="ECO:0000313" key="13">
    <source>
        <dbReference type="EMBL" id="KRN03740.1"/>
    </source>
</evidence>
<dbReference type="NCBIfam" id="TIGR01407">
    <property type="entry name" value="dinG_rel"/>
    <property type="match status" value="1"/>
</dbReference>
<dbReference type="PATRIC" id="fig|1423744.4.peg.875"/>
<dbReference type="Proteomes" id="UP000051378">
    <property type="component" value="Unassembled WGS sequence"/>
</dbReference>
<keyword evidence="2" id="KW-0548">Nucleotidyltransferase</keyword>
<evidence type="ECO:0000256" key="10">
    <source>
        <dbReference type="HAMAP-Rule" id="MF_02206"/>
    </source>
</evidence>
<dbReference type="Pfam" id="PF00929">
    <property type="entry name" value="RNase_T"/>
    <property type="match status" value="1"/>
</dbReference>
<dbReference type="SUPFAM" id="SSF52540">
    <property type="entry name" value="P-loop containing nucleoside triphosphate hydrolases"/>
    <property type="match status" value="2"/>
</dbReference>
<protein>
    <recommendedName>
        <fullName evidence="10 11">3'-5' exonuclease DinG</fullName>
        <ecNumber evidence="10 11">3.1.-.-</ecNumber>
    </recommendedName>
</protein>
<evidence type="ECO:0000256" key="11">
    <source>
        <dbReference type="RuleBase" id="RU364106"/>
    </source>
</evidence>
<dbReference type="InterPro" id="IPR012337">
    <property type="entry name" value="RNaseH-like_sf"/>
</dbReference>
<dbReference type="EC" id="3.1.-.-" evidence="10 11"/>
<dbReference type="SMART" id="SM00479">
    <property type="entry name" value="EXOIII"/>
    <property type="match status" value="1"/>
</dbReference>
<gene>
    <name evidence="10 11" type="primary">dinG</name>
    <name evidence="13" type="ORF">FC86_GL000851</name>
</gene>
<dbReference type="Gene3D" id="3.40.50.300">
    <property type="entry name" value="P-loop containing nucleotide triphosphate hydrolases"/>
    <property type="match status" value="2"/>
</dbReference>
<dbReference type="CDD" id="cd06127">
    <property type="entry name" value="DEDDh"/>
    <property type="match status" value="1"/>
</dbReference>
<dbReference type="InterPro" id="IPR014013">
    <property type="entry name" value="Helic_SF1/SF2_ATP-bd_DinG/Rad3"/>
</dbReference>
<keyword evidence="9" id="KW-0239">DNA-directed DNA polymerase</keyword>
<dbReference type="STRING" id="1423744.FC86_GL000851"/>
<evidence type="ECO:0000256" key="5">
    <source>
        <dbReference type="ARBA" id="ARBA00022741"/>
    </source>
</evidence>
<dbReference type="EMBL" id="AYZL01000020">
    <property type="protein sequence ID" value="KRN03740.1"/>
    <property type="molecule type" value="Genomic_DNA"/>
</dbReference>
<dbReference type="SMART" id="SM00491">
    <property type="entry name" value="HELICc2"/>
    <property type="match status" value="1"/>
</dbReference>
<dbReference type="FunFam" id="3.30.420.10:FF:000045">
    <property type="entry name" value="3'-5' exonuclease DinG"/>
    <property type="match status" value="1"/>
</dbReference>
<keyword evidence="7 10" id="KW-0269">Exonuclease</keyword>
<dbReference type="PANTHER" id="PTHR30231:SF41">
    <property type="entry name" value="DNA POLYMERASE III SUBUNIT EPSILON"/>
    <property type="match status" value="1"/>
</dbReference>
<keyword evidence="1" id="KW-0808">Transferase</keyword>
<keyword evidence="4 10" id="KW-0540">Nuclease</keyword>
<dbReference type="InterPro" id="IPR006555">
    <property type="entry name" value="ATP-dep_Helicase_C"/>
</dbReference>
<dbReference type="GO" id="GO:0005524">
    <property type="term" value="F:ATP binding"/>
    <property type="evidence" value="ECO:0007669"/>
    <property type="project" value="UniProtKB-UniRule"/>
</dbReference>
<comment type="similarity">
    <text evidence="10 11">Belongs to the helicase family. DinG subfamily. Type 2 sub-subfamily.</text>
</comment>
<dbReference type="OrthoDB" id="9803913at2"/>
<dbReference type="InterPro" id="IPR027417">
    <property type="entry name" value="P-loop_NTPase"/>
</dbReference>
<feature type="domain" description="Helicase ATP-binding" evidence="12">
    <location>
        <begin position="247"/>
        <end position="507"/>
    </location>
</feature>
<keyword evidence="8 10" id="KW-0067">ATP-binding</keyword>
<evidence type="ECO:0000259" key="12">
    <source>
        <dbReference type="PROSITE" id="PS51193"/>
    </source>
</evidence>
<name>A0A0R2DTD3_9LACO</name>